<dbReference type="AlphaFoldDB" id="A0A0H5QEU7"/>
<reference evidence="5" key="1">
    <citation type="submission" date="2015-06" db="EMBL/GenBank/DDBJ databases">
        <authorList>
            <person name="Joergensen T."/>
        </authorList>
    </citation>
    <scope>NUCLEOTIDE SEQUENCE</scope>
    <source>
        <strain evidence="5">RGRH0293</strain>
    </source>
</reference>
<dbReference type="SUPFAM" id="SSF52540">
    <property type="entry name" value="P-loop containing nucleoside triphosphate hydrolases"/>
    <property type="match status" value="1"/>
</dbReference>
<accession>A0A0H5QEU7</accession>
<dbReference type="CDD" id="cd00009">
    <property type="entry name" value="AAA"/>
    <property type="match status" value="1"/>
</dbReference>
<dbReference type="NCBIfam" id="NF038214">
    <property type="entry name" value="IS21_help_AAA"/>
    <property type="match status" value="1"/>
</dbReference>
<dbReference type="Pfam" id="PF01695">
    <property type="entry name" value="IstB_IS21"/>
    <property type="match status" value="1"/>
</dbReference>
<dbReference type="InterPro" id="IPR002611">
    <property type="entry name" value="IstB_ATP-bd"/>
</dbReference>
<dbReference type="PANTHER" id="PTHR30050:SF4">
    <property type="entry name" value="ATP-BINDING PROTEIN RV3427C IN INSERTION SEQUENCE-RELATED"/>
    <property type="match status" value="1"/>
</dbReference>
<dbReference type="PANTHER" id="PTHR30050">
    <property type="entry name" value="CHROMOSOMAL REPLICATION INITIATOR PROTEIN DNAA"/>
    <property type="match status" value="1"/>
</dbReference>
<comment type="similarity">
    <text evidence="1">Belongs to the IS21/IS1162 putative ATP-binding protein family.</text>
</comment>
<sequence length="264" mass="30671">MSEAVYERIKKNLEILNMKNTLLILDNYLEKAIHDKTNIVEILDYLLAEEAKTKKNRAVENQIKMSGFPYRKTLEQFDFDFQPSISKEQIMELATMRFVENKENVVFLGTPGVGKTHLAVSLGMIAAQHRYSTYYINCHNLITQLNKAHYENRLQERLKNYAKYKVLIIDEIGYLPMDMQGANLFFQLIAKRYEKNTTIFTSNKAFSSWNEVFSDITIASAILDRILHHCQVISIKGESYRLKERKEMMSNTNTIVNTLFEAGS</sequence>
<evidence type="ECO:0000256" key="2">
    <source>
        <dbReference type="ARBA" id="ARBA00022741"/>
    </source>
</evidence>
<dbReference type="InterPro" id="IPR028350">
    <property type="entry name" value="DNAC/IstB-like"/>
</dbReference>
<reference evidence="5" key="2">
    <citation type="submission" date="2015-07" db="EMBL/GenBank/DDBJ databases">
        <title>Plasmids, circular viruses and viroids from rat gut.</title>
        <authorList>
            <person name="Jorgensen T.J."/>
            <person name="Hansen M.A."/>
            <person name="Xu Z."/>
            <person name="Tabak M.A."/>
            <person name="Sorensen S.J."/>
            <person name="Hansen L.H."/>
        </authorList>
    </citation>
    <scope>NUCLEOTIDE SEQUENCE</scope>
    <source>
        <strain evidence="5">RGRH0293</strain>
    </source>
</reference>
<dbReference type="SMART" id="SM00382">
    <property type="entry name" value="AAA"/>
    <property type="match status" value="1"/>
</dbReference>
<dbReference type="InterPro" id="IPR047661">
    <property type="entry name" value="IstB"/>
</dbReference>
<protein>
    <recommendedName>
        <fullName evidence="4">AAA+ ATPase domain-containing protein</fullName>
    </recommendedName>
</protein>
<dbReference type="GO" id="GO:0005524">
    <property type="term" value="F:ATP binding"/>
    <property type="evidence" value="ECO:0007669"/>
    <property type="project" value="UniProtKB-KW"/>
</dbReference>
<dbReference type="GO" id="GO:0006260">
    <property type="term" value="P:DNA replication"/>
    <property type="evidence" value="ECO:0007669"/>
    <property type="project" value="TreeGrafter"/>
</dbReference>
<name>A0A0H5QEU7_9ZZZZ</name>
<evidence type="ECO:0000256" key="3">
    <source>
        <dbReference type="ARBA" id="ARBA00022840"/>
    </source>
</evidence>
<proteinExistence type="inferred from homology"/>
<evidence type="ECO:0000259" key="4">
    <source>
        <dbReference type="SMART" id="SM00382"/>
    </source>
</evidence>
<dbReference type="EMBL" id="LN852965">
    <property type="protein sequence ID" value="CRY94597.1"/>
    <property type="molecule type" value="Genomic_DNA"/>
</dbReference>
<dbReference type="PIRSF" id="PIRSF003073">
    <property type="entry name" value="DNAC_TnpB_IstB"/>
    <property type="match status" value="1"/>
</dbReference>
<dbReference type="InterPro" id="IPR003593">
    <property type="entry name" value="AAA+_ATPase"/>
</dbReference>
<keyword evidence="3" id="KW-0067">ATP-binding</keyword>
<keyword evidence="2" id="KW-0547">Nucleotide-binding</keyword>
<dbReference type="InterPro" id="IPR027417">
    <property type="entry name" value="P-loop_NTPase"/>
</dbReference>
<dbReference type="Gene3D" id="3.40.50.300">
    <property type="entry name" value="P-loop containing nucleotide triphosphate hydrolases"/>
    <property type="match status" value="1"/>
</dbReference>
<evidence type="ECO:0000313" key="5">
    <source>
        <dbReference type="EMBL" id="CRY94597.1"/>
    </source>
</evidence>
<organism evidence="5">
    <name type="scientific">uncultured prokaryote</name>
    <dbReference type="NCBI Taxonomy" id="198431"/>
    <lineage>
        <taxon>unclassified sequences</taxon>
        <taxon>environmental samples</taxon>
    </lineage>
</organism>
<evidence type="ECO:0000256" key="1">
    <source>
        <dbReference type="ARBA" id="ARBA00008059"/>
    </source>
</evidence>
<feature type="domain" description="AAA+ ATPase" evidence="4">
    <location>
        <begin position="101"/>
        <end position="234"/>
    </location>
</feature>